<accession>A0A9D1F9I3</accession>
<organism evidence="1 2">
    <name type="scientific">Candidatus Avoscillospira avistercoris</name>
    <dbReference type="NCBI Taxonomy" id="2840707"/>
    <lineage>
        <taxon>Bacteria</taxon>
        <taxon>Bacillati</taxon>
        <taxon>Bacillota</taxon>
        <taxon>Clostridia</taxon>
        <taxon>Eubacteriales</taxon>
        <taxon>Oscillospiraceae</taxon>
        <taxon>Oscillospiraceae incertae sedis</taxon>
        <taxon>Candidatus Avoscillospira</taxon>
    </lineage>
</organism>
<gene>
    <name evidence="1" type="primary">mobC</name>
    <name evidence="1" type="ORF">IAA83_02520</name>
</gene>
<evidence type="ECO:0000313" key="1">
    <source>
        <dbReference type="EMBL" id="HIS64231.1"/>
    </source>
</evidence>
<reference evidence="1" key="2">
    <citation type="journal article" date="2021" name="PeerJ">
        <title>Extensive microbial diversity within the chicken gut microbiome revealed by metagenomics and culture.</title>
        <authorList>
            <person name="Gilroy R."/>
            <person name="Ravi A."/>
            <person name="Getino M."/>
            <person name="Pursley I."/>
            <person name="Horton D.L."/>
            <person name="Alikhan N.F."/>
            <person name="Baker D."/>
            <person name="Gharbi K."/>
            <person name="Hall N."/>
            <person name="Watson M."/>
            <person name="Adriaenssens E.M."/>
            <person name="Foster-Nyarko E."/>
            <person name="Jarju S."/>
            <person name="Secka A."/>
            <person name="Antonio M."/>
            <person name="Oren A."/>
            <person name="Chaudhuri R.R."/>
            <person name="La Ragione R."/>
            <person name="Hildebrand F."/>
            <person name="Pallen M.J."/>
        </authorList>
    </citation>
    <scope>NUCLEOTIDE SEQUENCE</scope>
    <source>
        <strain evidence="1">ChiBcec16-1751</strain>
    </source>
</reference>
<dbReference type="Pfam" id="PF21983">
    <property type="entry name" value="NikA-like"/>
    <property type="match status" value="1"/>
</dbReference>
<proteinExistence type="predicted"/>
<dbReference type="AlphaFoldDB" id="A0A9D1F9I3"/>
<reference evidence="1" key="1">
    <citation type="submission" date="2020-10" db="EMBL/GenBank/DDBJ databases">
        <authorList>
            <person name="Gilroy R."/>
        </authorList>
    </citation>
    <scope>NUCLEOTIDE SEQUENCE</scope>
    <source>
        <strain evidence="1">ChiBcec16-1751</strain>
    </source>
</reference>
<comment type="caution">
    <text evidence="1">The sequence shown here is derived from an EMBL/GenBank/DDBJ whole genome shotgun (WGS) entry which is preliminary data.</text>
</comment>
<dbReference type="InterPro" id="IPR053842">
    <property type="entry name" value="NikA-like"/>
</dbReference>
<dbReference type="Proteomes" id="UP000886741">
    <property type="component" value="Unassembled WGS sequence"/>
</dbReference>
<evidence type="ECO:0000313" key="2">
    <source>
        <dbReference type="Proteomes" id="UP000886741"/>
    </source>
</evidence>
<sequence length="114" mass="13270">MSAPKRKRDVQLNFRVSPEELALIEQKMAQLGTKNREAYLRKMALDGYVVRLDLPELKELVSLLRRSSNNLNQLTRRVHETGRIYDADLEDISQRQEALWDGVHRILTQLAKLS</sequence>
<name>A0A9D1F9I3_9FIRM</name>
<protein>
    <submittedName>
        <fullName evidence="1">Plasmid mobilization relaxosome protein MobC</fullName>
    </submittedName>
</protein>
<dbReference type="EMBL" id="DVJJ01000046">
    <property type="protein sequence ID" value="HIS64231.1"/>
    <property type="molecule type" value="Genomic_DNA"/>
</dbReference>